<accession>A0A9W8AAL5</accession>
<comment type="caution">
    <text evidence="3">The sequence shown here is derived from an EMBL/GenBank/DDBJ whole genome shotgun (WGS) entry which is preliminary data.</text>
</comment>
<proteinExistence type="predicted"/>
<evidence type="ECO:0000313" key="4">
    <source>
        <dbReference type="Proteomes" id="UP001150569"/>
    </source>
</evidence>
<reference evidence="3" key="1">
    <citation type="submission" date="2022-07" db="EMBL/GenBank/DDBJ databases">
        <title>Phylogenomic reconstructions and comparative analyses of Kickxellomycotina fungi.</title>
        <authorList>
            <person name="Reynolds N.K."/>
            <person name="Stajich J.E."/>
            <person name="Barry K."/>
            <person name="Grigoriev I.V."/>
            <person name="Crous P."/>
            <person name="Smith M.E."/>
        </authorList>
    </citation>
    <scope>NUCLEOTIDE SEQUENCE</scope>
    <source>
        <strain evidence="3">RSA 861</strain>
    </source>
</reference>
<organism evidence="3 4">
    <name type="scientific">Tieghemiomyces parasiticus</name>
    <dbReference type="NCBI Taxonomy" id="78921"/>
    <lineage>
        <taxon>Eukaryota</taxon>
        <taxon>Fungi</taxon>
        <taxon>Fungi incertae sedis</taxon>
        <taxon>Zoopagomycota</taxon>
        <taxon>Kickxellomycotina</taxon>
        <taxon>Dimargaritomycetes</taxon>
        <taxon>Dimargaritales</taxon>
        <taxon>Dimargaritaceae</taxon>
        <taxon>Tieghemiomyces</taxon>
    </lineage>
</organism>
<evidence type="ECO:0000256" key="1">
    <source>
        <dbReference type="SAM" id="MobiDB-lite"/>
    </source>
</evidence>
<keyword evidence="4" id="KW-1185">Reference proteome</keyword>
<name>A0A9W8AAL5_9FUNG</name>
<keyword evidence="2" id="KW-0732">Signal</keyword>
<feature type="signal peptide" evidence="2">
    <location>
        <begin position="1"/>
        <end position="21"/>
    </location>
</feature>
<protein>
    <submittedName>
        <fullName evidence="3">Uncharacterized protein</fullName>
    </submittedName>
</protein>
<feature type="region of interest" description="Disordered" evidence="1">
    <location>
        <begin position="87"/>
        <end position="173"/>
    </location>
</feature>
<evidence type="ECO:0000256" key="2">
    <source>
        <dbReference type="SAM" id="SignalP"/>
    </source>
</evidence>
<dbReference type="AlphaFoldDB" id="A0A9W8AAL5"/>
<dbReference type="EMBL" id="JANBPT010000136">
    <property type="protein sequence ID" value="KAJ1927072.1"/>
    <property type="molecule type" value="Genomic_DNA"/>
</dbReference>
<feature type="chain" id="PRO_5040916950" evidence="2">
    <location>
        <begin position="22"/>
        <end position="253"/>
    </location>
</feature>
<gene>
    <name evidence="3" type="ORF">IWQ60_003265</name>
</gene>
<evidence type="ECO:0000313" key="3">
    <source>
        <dbReference type="EMBL" id="KAJ1927072.1"/>
    </source>
</evidence>
<sequence length="253" mass="27747">MRYLVHLFLLAALVGYDQVACSQLEFGNSGTNLRHYPVAPAGLGYHPTANTINSFDLDSDIDRQAQDPLPFMSSEFWDETVLTIPDYHPSLDTSAPGGHPSSPNREDEQVSGMELDSAYPPPSRTEKRLIGDPADQGVPKKHRRNPSPEEEVEPRQRAIRPSQSNIEATGQPGSNEAVAHFPYTVAADVDAVPQLNCDDLVNRLRQPKPISIRQLPLYGNLRNTLDLLLGNSMPVAFSNPRVALSEARGNAMG</sequence>
<feature type="compositionally biased region" description="Polar residues" evidence="1">
    <location>
        <begin position="161"/>
        <end position="173"/>
    </location>
</feature>
<dbReference type="Proteomes" id="UP001150569">
    <property type="component" value="Unassembled WGS sequence"/>
</dbReference>